<protein>
    <submittedName>
        <fullName evidence="1">Uncharacterized protein</fullName>
    </submittedName>
</protein>
<name>A0AAU9EHT0_9BACT</name>
<sequence>MSKPAKQAHEENILEYLTNPDNEWPTRQDLATKVLGISQGMLYQHFTGAELDQLEAEALNLRRSQIARYSVKVDRALYDKAVEGDVSAMKLWYQRMEGMGQDAPPTGKLVICWEEPEALPVQEPKLIPEHGEHG</sequence>
<dbReference type="EMBL" id="AP028679">
    <property type="protein sequence ID" value="BEQ16027.1"/>
    <property type="molecule type" value="Genomic_DNA"/>
</dbReference>
<dbReference type="AlphaFoldDB" id="A0AAU9EHT0"/>
<reference evidence="2" key="1">
    <citation type="journal article" date="2023" name="Arch. Microbiol.">
        <title>Desulfoferula mesophilus gen. nov. sp. nov., a mesophilic sulfate-reducing bacterium isolated from a brackish lake sediment.</title>
        <authorList>
            <person name="Watanabe T."/>
            <person name="Yabe T."/>
            <person name="Tsuji J.M."/>
            <person name="Fukui M."/>
        </authorList>
    </citation>
    <scope>NUCLEOTIDE SEQUENCE [LARGE SCALE GENOMIC DNA]</scope>
    <source>
        <strain evidence="2">12FAK</strain>
    </source>
</reference>
<organism evidence="1 2">
    <name type="scientific">Desulfoferula mesophila</name>
    <dbReference type="NCBI Taxonomy" id="3058419"/>
    <lineage>
        <taxon>Bacteria</taxon>
        <taxon>Pseudomonadati</taxon>
        <taxon>Thermodesulfobacteriota</taxon>
        <taxon>Desulfarculia</taxon>
        <taxon>Desulfarculales</taxon>
        <taxon>Desulfarculaceae</taxon>
        <taxon>Desulfoferula</taxon>
    </lineage>
</organism>
<keyword evidence="2" id="KW-1185">Reference proteome</keyword>
<dbReference type="Proteomes" id="UP001366166">
    <property type="component" value="Chromosome"/>
</dbReference>
<proteinExistence type="predicted"/>
<gene>
    <name evidence="1" type="ORF">FAK_30930</name>
</gene>
<accession>A0AAU9EHT0</accession>
<evidence type="ECO:0000313" key="1">
    <source>
        <dbReference type="EMBL" id="BEQ16027.1"/>
    </source>
</evidence>
<evidence type="ECO:0000313" key="2">
    <source>
        <dbReference type="Proteomes" id="UP001366166"/>
    </source>
</evidence>
<dbReference type="KEGG" id="dmp:FAK_30930"/>
<dbReference type="RefSeq" id="WP_338601273.1">
    <property type="nucleotide sequence ID" value="NZ_AP028679.1"/>
</dbReference>